<evidence type="ECO:0000313" key="6">
    <source>
        <dbReference type="EMBL" id="CCH01003.1"/>
    </source>
</evidence>
<dbReference type="EC" id="4.1.3.16" evidence="6"/>
<accession>I0KA50</accession>
<dbReference type="Pfam" id="PF01081">
    <property type="entry name" value="Aldolase"/>
    <property type="match status" value="1"/>
</dbReference>
<keyword evidence="4 6" id="KW-0456">Lyase</keyword>
<dbReference type="InterPro" id="IPR013785">
    <property type="entry name" value="Aldolase_TIM"/>
</dbReference>
<keyword evidence="5" id="KW-0119">Carbohydrate metabolism</keyword>
<comment type="subunit">
    <text evidence="3">Homotrimer.</text>
</comment>
<gene>
    <name evidence="6" type="primary">eda</name>
    <name evidence="6" type="ORF">FAES_2994</name>
</gene>
<dbReference type="Proteomes" id="UP000011058">
    <property type="component" value="Chromosome"/>
</dbReference>
<evidence type="ECO:0000256" key="1">
    <source>
        <dbReference type="ARBA" id="ARBA00004761"/>
    </source>
</evidence>
<dbReference type="HOGENOM" id="CLU_077795_2_0_10"/>
<dbReference type="EMBL" id="HE796683">
    <property type="protein sequence ID" value="CCH01003.1"/>
    <property type="molecule type" value="Genomic_DNA"/>
</dbReference>
<dbReference type="KEGG" id="fae:FAES_2994"/>
<reference evidence="6 7" key="1">
    <citation type="journal article" date="2012" name="J. Bacteriol.">
        <title>Genome Sequence of Fibrella aestuarina BUZ 2T, a Filamentous Marine Bacterium.</title>
        <authorList>
            <person name="Filippini M."/>
            <person name="Qi W."/>
            <person name="Blom J."/>
            <person name="Goesmann A."/>
            <person name="Smits T.H."/>
            <person name="Bagheri H.C."/>
        </authorList>
    </citation>
    <scope>NUCLEOTIDE SEQUENCE [LARGE SCALE GENOMIC DNA]</scope>
    <source>
        <strain evidence="7">BUZ 2T</strain>
    </source>
</reference>
<proteinExistence type="inferred from homology"/>
<dbReference type="NCBIfam" id="NF005499">
    <property type="entry name" value="PRK07114.1"/>
    <property type="match status" value="1"/>
</dbReference>
<dbReference type="Gene3D" id="3.20.20.70">
    <property type="entry name" value="Aldolase class I"/>
    <property type="match status" value="1"/>
</dbReference>
<dbReference type="GO" id="GO:0008700">
    <property type="term" value="F:(R,S)-4-hydroxy-2-oxoglutarate aldolase activity"/>
    <property type="evidence" value="ECO:0007669"/>
    <property type="project" value="UniProtKB-EC"/>
</dbReference>
<dbReference type="InterPro" id="IPR000887">
    <property type="entry name" value="Aldlse_KDPG_KHG"/>
</dbReference>
<evidence type="ECO:0000256" key="2">
    <source>
        <dbReference type="ARBA" id="ARBA00006906"/>
    </source>
</evidence>
<dbReference type="SUPFAM" id="SSF51569">
    <property type="entry name" value="Aldolase"/>
    <property type="match status" value="1"/>
</dbReference>
<dbReference type="STRING" id="1166018.FAES_2994"/>
<dbReference type="OrthoDB" id="9802667at2"/>
<evidence type="ECO:0000256" key="5">
    <source>
        <dbReference type="ARBA" id="ARBA00023277"/>
    </source>
</evidence>
<evidence type="ECO:0000256" key="4">
    <source>
        <dbReference type="ARBA" id="ARBA00023239"/>
    </source>
</evidence>
<dbReference type="AlphaFoldDB" id="I0KA50"/>
<keyword evidence="7" id="KW-1185">Reference proteome</keyword>
<name>I0KA50_9BACT</name>
<organism evidence="6 7">
    <name type="scientific">Fibrella aestuarina BUZ 2</name>
    <dbReference type="NCBI Taxonomy" id="1166018"/>
    <lineage>
        <taxon>Bacteria</taxon>
        <taxon>Pseudomonadati</taxon>
        <taxon>Bacteroidota</taxon>
        <taxon>Cytophagia</taxon>
        <taxon>Cytophagales</taxon>
        <taxon>Spirosomataceae</taxon>
        <taxon>Fibrella</taxon>
    </lineage>
</organism>
<comment type="pathway">
    <text evidence="1">Carbohydrate acid metabolism.</text>
</comment>
<evidence type="ECO:0000256" key="3">
    <source>
        <dbReference type="ARBA" id="ARBA00011233"/>
    </source>
</evidence>
<dbReference type="RefSeq" id="WP_015332102.1">
    <property type="nucleotide sequence ID" value="NC_020054.1"/>
</dbReference>
<dbReference type="PANTHER" id="PTHR30246">
    <property type="entry name" value="2-KETO-3-DEOXY-6-PHOSPHOGLUCONATE ALDOLASE"/>
    <property type="match status" value="1"/>
</dbReference>
<dbReference type="CDD" id="cd00452">
    <property type="entry name" value="KDPG_aldolase"/>
    <property type="match status" value="1"/>
</dbReference>
<dbReference type="PATRIC" id="fig|1166018.3.peg.4763"/>
<dbReference type="PANTHER" id="PTHR30246:SF1">
    <property type="entry name" value="2-DEHYDRO-3-DEOXY-6-PHOSPHOGALACTONATE ALDOLASE-RELATED"/>
    <property type="match status" value="1"/>
</dbReference>
<dbReference type="eggNOG" id="COG0800">
    <property type="taxonomic scope" value="Bacteria"/>
</dbReference>
<sequence>MTPRLTVYQTILDTPVVPVFFHADLDTCRSILQTAYRAGIRAFEFTNRGDFAHELFGELVKLARREMPGLVMGAGTILDAPTAALYVQLGANFIVAPTFSEEVARFCNRRRVAYMPGCATLTEISRAEEWGVEFVKLFPGDGLGPGFVKALHGPMPQTRVMVTGGVEPTPESLTKWFSAGVSAVGIGSQLFAKELIQAGAFAQLEEQIRQTVDFTKTLRQS</sequence>
<protein>
    <submittedName>
        <fullName evidence="6">2-dehydro-3-deoxyphosphogluconate aldolase / 4-hydroxy-2-oxoglutarate aldolase</fullName>
        <ecNumber evidence="6">4.1.3.16</ecNumber>
    </submittedName>
</protein>
<evidence type="ECO:0000313" key="7">
    <source>
        <dbReference type="Proteomes" id="UP000011058"/>
    </source>
</evidence>
<comment type="similarity">
    <text evidence="2">Belongs to the KHG/KDPG aldolase family.</text>
</comment>